<dbReference type="EMBL" id="BQNB010013195">
    <property type="protein sequence ID" value="GJT13011.1"/>
    <property type="molecule type" value="Genomic_DNA"/>
</dbReference>
<keyword evidence="2" id="KW-1185">Reference proteome</keyword>
<gene>
    <name evidence="1" type="ORF">Tco_0860053</name>
</gene>
<sequence>MSAPIVEEENIDLAGEDSSYSFGIVRSFEDMSIDLNDVVCDFYHHMSEVRIDRIVGIETVQRRLEADQLIARGQRVSMIKRIDSLRLENLKVRAMLDIERDHVNSLRLHMSLSQEEF</sequence>
<feature type="non-terminal residue" evidence="1">
    <location>
        <position position="117"/>
    </location>
</feature>
<protein>
    <submittedName>
        <fullName evidence="1">Uncharacterized protein</fullName>
    </submittedName>
</protein>
<accession>A0ABQ5BDT1</accession>
<reference evidence="1" key="1">
    <citation type="journal article" date="2022" name="Int. J. Mol. Sci.">
        <title>Draft Genome of Tanacetum Coccineum: Genomic Comparison of Closely Related Tanacetum-Family Plants.</title>
        <authorList>
            <person name="Yamashiro T."/>
            <person name="Shiraishi A."/>
            <person name="Nakayama K."/>
            <person name="Satake H."/>
        </authorList>
    </citation>
    <scope>NUCLEOTIDE SEQUENCE</scope>
</reference>
<name>A0ABQ5BDT1_9ASTR</name>
<comment type="caution">
    <text evidence="1">The sequence shown here is derived from an EMBL/GenBank/DDBJ whole genome shotgun (WGS) entry which is preliminary data.</text>
</comment>
<evidence type="ECO:0000313" key="1">
    <source>
        <dbReference type="EMBL" id="GJT13011.1"/>
    </source>
</evidence>
<reference evidence="1" key="2">
    <citation type="submission" date="2022-01" db="EMBL/GenBank/DDBJ databases">
        <authorList>
            <person name="Yamashiro T."/>
            <person name="Shiraishi A."/>
            <person name="Satake H."/>
            <person name="Nakayama K."/>
        </authorList>
    </citation>
    <scope>NUCLEOTIDE SEQUENCE</scope>
</reference>
<proteinExistence type="predicted"/>
<dbReference type="Proteomes" id="UP001151760">
    <property type="component" value="Unassembled WGS sequence"/>
</dbReference>
<evidence type="ECO:0000313" key="2">
    <source>
        <dbReference type="Proteomes" id="UP001151760"/>
    </source>
</evidence>
<organism evidence="1 2">
    <name type="scientific">Tanacetum coccineum</name>
    <dbReference type="NCBI Taxonomy" id="301880"/>
    <lineage>
        <taxon>Eukaryota</taxon>
        <taxon>Viridiplantae</taxon>
        <taxon>Streptophyta</taxon>
        <taxon>Embryophyta</taxon>
        <taxon>Tracheophyta</taxon>
        <taxon>Spermatophyta</taxon>
        <taxon>Magnoliopsida</taxon>
        <taxon>eudicotyledons</taxon>
        <taxon>Gunneridae</taxon>
        <taxon>Pentapetalae</taxon>
        <taxon>asterids</taxon>
        <taxon>campanulids</taxon>
        <taxon>Asterales</taxon>
        <taxon>Asteraceae</taxon>
        <taxon>Asteroideae</taxon>
        <taxon>Anthemideae</taxon>
        <taxon>Anthemidinae</taxon>
        <taxon>Tanacetum</taxon>
    </lineage>
</organism>